<evidence type="ECO:0000256" key="1">
    <source>
        <dbReference type="ARBA" id="ARBA00006471"/>
    </source>
</evidence>
<feature type="non-terminal residue" evidence="6">
    <location>
        <position position="326"/>
    </location>
</feature>
<dbReference type="SUPFAM" id="SSF109604">
    <property type="entry name" value="HD-domain/PDEase-like"/>
    <property type="match status" value="1"/>
</dbReference>
<sequence>AAEVTLSSYYFWSSLSEQPGFQDYFTEVDLLVWLVSTAVHDIGHPAVNNDFLVKTKSSLALRYHDRAVLENFHIATAFELMKEKGVALLDHNMPSPPSSSLRNRVVEIILATDMAVHKSLVEDFAKEVQRNKNRQDIDKLLLEKTFVHMADIGFTPIPLFDREKASHFNGEEPDRISEFRGFGLGHEVGIVEVTLLLVRISVLRDCLNNIVNAEKRGKRQVLIRPNSKVIIKFLQVMQKHGYIGDLEIIDDHRAGKIVVDLIGRINKCGVISPRFDVTLDGIVQLASDILPSRQFGHLVLTTPYGIMDHHEAQRKNTGGKIVGFFF</sequence>
<reference evidence="6" key="1">
    <citation type="submission" date="2021-02" db="EMBL/GenBank/DDBJ databases">
        <authorList>
            <person name="Dougan E. K."/>
            <person name="Rhodes N."/>
            <person name="Thang M."/>
            <person name="Chan C."/>
        </authorList>
    </citation>
    <scope>NUCLEOTIDE SEQUENCE</scope>
</reference>
<accession>A0A813IJ56</accession>
<keyword evidence="4" id="KW-0479">Metal-binding</keyword>
<feature type="binding site" evidence="4">
    <location>
        <position position="41"/>
    </location>
    <ligand>
        <name>Zn(2+)</name>
        <dbReference type="ChEBI" id="CHEBI:29105"/>
        <label>1</label>
    </ligand>
</feature>
<evidence type="ECO:0000256" key="2">
    <source>
        <dbReference type="ARBA" id="ARBA00022980"/>
    </source>
</evidence>
<evidence type="ECO:0000256" key="3">
    <source>
        <dbReference type="ARBA" id="ARBA00023274"/>
    </source>
</evidence>
<dbReference type="InterPro" id="IPR036971">
    <property type="entry name" value="PDEase_catalytic_dom_sf"/>
</dbReference>
<protein>
    <recommendedName>
        <fullName evidence="5">PDEase domain-containing protein</fullName>
    </recommendedName>
</protein>
<dbReference type="InterPro" id="IPR002073">
    <property type="entry name" value="PDEase_catalytic_dom"/>
</dbReference>
<gene>
    <name evidence="6" type="ORF">PGLA2088_LOCUS8722</name>
</gene>
<dbReference type="PRINTS" id="PR00387">
    <property type="entry name" value="PDIESTERASE1"/>
</dbReference>
<dbReference type="Pfam" id="PF00410">
    <property type="entry name" value="Ribosomal_S8"/>
    <property type="match status" value="1"/>
</dbReference>
<evidence type="ECO:0000313" key="7">
    <source>
        <dbReference type="Proteomes" id="UP000626109"/>
    </source>
</evidence>
<evidence type="ECO:0000259" key="5">
    <source>
        <dbReference type="PROSITE" id="PS51845"/>
    </source>
</evidence>
<dbReference type="Gene3D" id="3.30.1370.30">
    <property type="match status" value="1"/>
</dbReference>
<comment type="caution">
    <text evidence="6">The sequence shown here is derived from an EMBL/GenBank/DDBJ whole genome shotgun (WGS) entry which is preliminary data.</text>
</comment>
<dbReference type="PROSITE" id="PS51845">
    <property type="entry name" value="PDEASE_I_2"/>
    <property type="match status" value="1"/>
</dbReference>
<feature type="domain" description="PDEase" evidence="5">
    <location>
        <begin position="1"/>
        <end position="152"/>
    </location>
</feature>
<dbReference type="GO" id="GO:0006412">
    <property type="term" value="P:translation"/>
    <property type="evidence" value="ECO:0007669"/>
    <property type="project" value="InterPro"/>
</dbReference>
<dbReference type="PROSITE" id="PS00126">
    <property type="entry name" value="PDEASE_I_1"/>
    <property type="match status" value="1"/>
</dbReference>
<dbReference type="InterPro" id="IPR023174">
    <property type="entry name" value="PDEase_CS"/>
</dbReference>
<dbReference type="Proteomes" id="UP000626109">
    <property type="component" value="Unassembled WGS sequence"/>
</dbReference>
<dbReference type="InterPro" id="IPR023088">
    <property type="entry name" value="PDEase"/>
</dbReference>
<dbReference type="NCBIfam" id="NF003115">
    <property type="entry name" value="PRK04034.1"/>
    <property type="match status" value="1"/>
</dbReference>
<dbReference type="EMBL" id="CAJNNW010009449">
    <property type="protein sequence ID" value="CAE8650961.1"/>
    <property type="molecule type" value="Genomic_DNA"/>
</dbReference>
<evidence type="ECO:0000313" key="6">
    <source>
        <dbReference type="EMBL" id="CAE8650961.1"/>
    </source>
</evidence>
<organism evidence="6 7">
    <name type="scientific">Polarella glacialis</name>
    <name type="common">Dinoflagellate</name>
    <dbReference type="NCBI Taxonomy" id="89957"/>
    <lineage>
        <taxon>Eukaryota</taxon>
        <taxon>Sar</taxon>
        <taxon>Alveolata</taxon>
        <taxon>Dinophyceae</taxon>
        <taxon>Suessiales</taxon>
        <taxon>Suessiaceae</taxon>
        <taxon>Polarella</taxon>
    </lineage>
</organism>
<dbReference type="GO" id="GO:0005840">
    <property type="term" value="C:ribosome"/>
    <property type="evidence" value="ECO:0007669"/>
    <property type="project" value="UniProtKB-KW"/>
</dbReference>
<dbReference type="GO" id="GO:0003735">
    <property type="term" value="F:structural constituent of ribosome"/>
    <property type="evidence" value="ECO:0007669"/>
    <property type="project" value="InterPro"/>
</dbReference>
<dbReference type="Gene3D" id="3.30.1490.10">
    <property type="match status" value="1"/>
</dbReference>
<proteinExistence type="inferred from homology"/>
<dbReference type="FunFam" id="3.30.1370.30:FF:000001">
    <property type="entry name" value="40S ribosomal protein S15a"/>
    <property type="match status" value="1"/>
</dbReference>
<dbReference type="GO" id="GO:0004114">
    <property type="term" value="F:3',5'-cyclic-nucleotide phosphodiesterase activity"/>
    <property type="evidence" value="ECO:0007669"/>
    <property type="project" value="InterPro"/>
</dbReference>
<dbReference type="AlphaFoldDB" id="A0A813IJ56"/>
<dbReference type="Gene3D" id="1.10.1300.10">
    <property type="entry name" value="3'5'-cyclic nucleotide phosphodiesterase, catalytic domain"/>
    <property type="match status" value="1"/>
</dbReference>
<comment type="similarity">
    <text evidence="1">Belongs to the universal ribosomal protein uS8 family.</text>
</comment>
<dbReference type="PANTHER" id="PTHR11758">
    <property type="entry name" value="40S RIBOSOMAL PROTEIN S15A"/>
    <property type="match status" value="1"/>
</dbReference>
<name>A0A813IJ56_POLGL</name>
<feature type="binding site" evidence="4">
    <location>
        <position position="41"/>
    </location>
    <ligand>
        <name>Zn(2+)</name>
        <dbReference type="ChEBI" id="CHEBI:29105"/>
        <label>2</label>
    </ligand>
</feature>
<dbReference type="InterPro" id="IPR000630">
    <property type="entry name" value="Ribosomal_uS8"/>
</dbReference>
<dbReference type="InterPro" id="IPR035987">
    <property type="entry name" value="Ribosomal_uS8_sf"/>
</dbReference>
<keyword evidence="2" id="KW-0689">Ribosomal protein</keyword>
<dbReference type="GO" id="GO:1990904">
    <property type="term" value="C:ribonucleoprotein complex"/>
    <property type="evidence" value="ECO:0007669"/>
    <property type="project" value="UniProtKB-KW"/>
</dbReference>
<dbReference type="InterPro" id="IPR003607">
    <property type="entry name" value="HD/PDEase_dom"/>
</dbReference>
<dbReference type="GO" id="GO:0007165">
    <property type="term" value="P:signal transduction"/>
    <property type="evidence" value="ECO:0007669"/>
    <property type="project" value="InterPro"/>
</dbReference>
<dbReference type="GO" id="GO:0046872">
    <property type="term" value="F:metal ion binding"/>
    <property type="evidence" value="ECO:0007669"/>
    <property type="project" value="UniProtKB-KW"/>
</dbReference>
<dbReference type="FunFam" id="3.30.1490.10:FF:000002">
    <property type="entry name" value="40S ribosomal protein S15a"/>
    <property type="match status" value="1"/>
</dbReference>
<evidence type="ECO:0000256" key="4">
    <source>
        <dbReference type="PIRSR" id="PIRSR623088-3"/>
    </source>
</evidence>
<dbReference type="SUPFAM" id="SSF56047">
    <property type="entry name" value="Ribosomal protein S8"/>
    <property type="match status" value="1"/>
</dbReference>
<dbReference type="CDD" id="cd00077">
    <property type="entry name" value="HDc"/>
    <property type="match status" value="1"/>
</dbReference>
<keyword evidence="3" id="KW-0687">Ribonucleoprotein</keyword>
<dbReference type="Pfam" id="PF00233">
    <property type="entry name" value="PDEase_I"/>
    <property type="match status" value="1"/>
</dbReference>
<feature type="binding site" evidence="4">
    <location>
        <position position="40"/>
    </location>
    <ligand>
        <name>Zn(2+)</name>
        <dbReference type="ChEBI" id="CHEBI:29105"/>
        <label>1</label>
    </ligand>
</feature>